<proteinExistence type="predicted"/>
<protein>
    <submittedName>
        <fullName evidence="4">PP2C family protein-serine/threonine phosphatase</fullName>
        <ecNumber evidence="4">3.1.3.16</ecNumber>
    </submittedName>
</protein>
<evidence type="ECO:0000313" key="4">
    <source>
        <dbReference type="EMBL" id="MFC1413209.1"/>
    </source>
</evidence>
<gene>
    <name evidence="4" type="ORF">ACEZDG_28470</name>
</gene>
<dbReference type="EMBL" id="JBHEZX010000015">
    <property type="protein sequence ID" value="MFC1413209.1"/>
    <property type="molecule type" value="Genomic_DNA"/>
</dbReference>
<keyword evidence="2" id="KW-1133">Transmembrane helix</keyword>
<feature type="transmembrane region" description="Helical" evidence="2">
    <location>
        <begin position="81"/>
        <end position="100"/>
    </location>
</feature>
<dbReference type="InterPro" id="IPR036457">
    <property type="entry name" value="PPM-type-like_dom_sf"/>
</dbReference>
<accession>A0ABV6VHI6</accession>
<dbReference type="SMART" id="SM00331">
    <property type="entry name" value="PP2C_SIG"/>
    <property type="match status" value="1"/>
</dbReference>
<dbReference type="PANTHER" id="PTHR43156:SF2">
    <property type="entry name" value="STAGE II SPORULATION PROTEIN E"/>
    <property type="match status" value="1"/>
</dbReference>
<comment type="caution">
    <text evidence="4">The sequence shown here is derived from an EMBL/GenBank/DDBJ whole genome shotgun (WGS) entry which is preliminary data.</text>
</comment>
<name>A0ABV6VHI6_9ACTN</name>
<sequence>MERPRSGPALLAIPLAMMAVIATVDILSPSDIHLGPLLVVAPAITASFAGPRPTACVGALAVTVLVVIGLARGVITTANLQVQIVSLIAISAFIVAFDYLREHSRRELVQVRTVSDAAQRVLLRPLPPHLGPLTVASSYRAAHTGAHIGGDLYAAARTRSSTRLIIGDVRGKGLGTLGDTAQLLGAFRAAAHRQAPLTDLVAYLEGSVAWGLAEPGAQEDQDPAAPPPTEIGEGFVTALIIDIPDQQAQLTMINCGHPSPLLLRHGRAVALDVPQPAPPLGLGTLTSAAHPYTPTCFPFQAGDLLLLYTDGVSEARDSGGEFYPLPARLGHLHQLGLHTPDALLTALNADLDTHVGAPLADDAAMLAVTRRPSPPTTAG</sequence>
<reference evidence="4 5" key="1">
    <citation type="submission" date="2024-09" db="EMBL/GenBank/DDBJ databases">
        <authorList>
            <person name="Lee S.D."/>
        </authorList>
    </citation>
    <scope>NUCLEOTIDE SEQUENCE [LARGE SCALE GENOMIC DNA]</scope>
    <source>
        <strain evidence="4 5">N1-1</strain>
    </source>
</reference>
<keyword evidence="2" id="KW-0812">Transmembrane</keyword>
<dbReference type="SUPFAM" id="SSF81606">
    <property type="entry name" value="PP2C-like"/>
    <property type="match status" value="1"/>
</dbReference>
<evidence type="ECO:0000313" key="5">
    <source>
        <dbReference type="Proteomes" id="UP001592582"/>
    </source>
</evidence>
<evidence type="ECO:0000256" key="1">
    <source>
        <dbReference type="ARBA" id="ARBA00022801"/>
    </source>
</evidence>
<dbReference type="GO" id="GO:0004722">
    <property type="term" value="F:protein serine/threonine phosphatase activity"/>
    <property type="evidence" value="ECO:0007669"/>
    <property type="project" value="UniProtKB-EC"/>
</dbReference>
<dbReference type="Pfam" id="PF07228">
    <property type="entry name" value="SpoIIE"/>
    <property type="match status" value="1"/>
</dbReference>
<keyword evidence="5" id="KW-1185">Reference proteome</keyword>
<dbReference type="InterPro" id="IPR001932">
    <property type="entry name" value="PPM-type_phosphatase-like_dom"/>
</dbReference>
<evidence type="ECO:0000256" key="2">
    <source>
        <dbReference type="SAM" id="Phobius"/>
    </source>
</evidence>
<feature type="transmembrane region" description="Helical" evidence="2">
    <location>
        <begin position="56"/>
        <end position="75"/>
    </location>
</feature>
<keyword evidence="2" id="KW-0472">Membrane</keyword>
<dbReference type="EC" id="3.1.3.16" evidence="4"/>
<organism evidence="4 5">
    <name type="scientific">Streptacidiphilus alkalitolerans</name>
    <dbReference type="NCBI Taxonomy" id="3342712"/>
    <lineage>
        <taxon>Bacteria</taxon>
        <taxon>Bacillati</taxon>
        <taxon>Actinomycetota</taxon>
        <taxon>Actinomycetes</taxon>
        <taxon>Kitasatosporales</taxon>
        <taxon>Streptomycetaceae</taxon>
        <taxon>Streptacidiphilus</taxon>
    </lineage>
</organism>
<dbReference type="RefSeq" id="WP_380514681.1">
    <property type="nucleotide sequence ID" value="NZ_JBHEZX010000015.1"/>
</dbReference>
<dbReference type="InterPro" id="IPR052016">
    <property type="entry name" value="Bact_Sigma-Reg"/>
</dbReference>
<feature type="domain" description="PPM-type phosphatase" evidence="3">
    <location>
        <begin position="133"/>
        <end position="370"/>
    </location>
</feature>
<dbReference type="Proteomes" id="UP001592582">
    <property type="component" value="Unassembled WGS sequence"/>
</dbReference>
<dbReference type="PANTHER" id="PTHR43156">
    <property type="entry name" value="STAGE II SPORULATION PROTEIN E-RELATED"/>
    <property type="match status" value="1"/>
</dbReference>
<evidence type="ECO:0000259" key="3">
    <source>
        <dbReference type="SMART" id="SM00331"/>
    </source>
</evidence>
<keyword evidence="1 4" id="KW-0378">Hydrolase</keyword>
<dbReference type="Gene3D" id="3.60.40.10">
    <property type="entry name" value="PPM-type phosphatase domain"/>
    <property type="match status" value="1"/>
</dbReference>